<feature type="compositionally biased region" description="Polar residues" evidence="1">
    <location>
        <begin position="1"/>
        <end position="20"/>
    </location>
</feature>
<evidence type="ECO:0000313" key="3">
    <source>
        <dbReference type="Proteomes" id="UP001454036"/>
    </source>
</evidence>
<feature type="compositionally biased region" description="Basic and acidic residues" evidence="1">
    <location>
        <begin position="61"/>
        <end position="70"/>
    </location>
</feature>
<sequence length="100" mass="11683">MNSNGNDNHPQENDTLNLNNPHGGRNEDAQLNPQEPYWCHGRIEGAPPTAEPDAPAISSSIREEREETHTHTPPSVKRHRHQVWREMLLYQRLYPRCRRK</sequence>
<dbReference type="Proteomes" id="UP001454036">
    <property type="component" value="Unassembled WGS sequence"/>
</dbReference>
<name>A0AAV3Q5U5_LITER</name>
<comment type="caution">
    <text evidence="2">The sequence shown here is derived from an EMBL/GenBank/DDBJ whole genome shotgun (WGS) entry which is preliminary data.</text>
</comment>
<dbReference type="EMBL" id="BAABME010003523">
    <property type="protein sequence ID" value="GAA0159114.1"/>
    <property type="molecule type" value="Genomic_DNA"/>
</dbReference>
<accession>A0AAV3Q5U5</accession>
<protein>
    <submittedName>
        <fullName evidence="2">Uncharacterized protein</fullName>
    </submittedName>
</protein>
<evidence type="ECO:0000256" key="1">
    <source>
        <dbReference type="SAM" id="MobiDB-lite"/>
    </source>
</evidence>
<organism evidence="2 3">
    <name type="scientific">Lithospermum erythrorhizon</name>
    <name type="common">Purple gromwell</name>
    <name type="synonym">Lithospermum officinale var. erythrorhizon</name>
    <dbReference type="NCBI Taxonomy" id="34254"/>
    <lineage>
        <taxon>Eukaryota</taxon>
        <taxon>Viridiplantae</taxon>
        <taxon>Streptophyta</taxon>
        <taxon>Embryophyta</taxon>
        <taxon>Tracheophyta</taxon>
        <taxon>Spermatophyta</taxon>
        <taxon>Magnoliopsida</taxon>
        <taxon>eudicotyledons</taxon>
        <taxon>Gunneridae</taxon>
        <taxon>Pentapetalae</taxon>
        <taxon>asterids</taxon>
        <taxon>lamiids</taxon>
        <taxon>Boraginales</taxon>
        <taxon>Boraginaceae</taxon>
        <taxon>Boraginoideae</taxon>
        <taxon>Lithospermeae</taxon>
        <taxon>Lithospermum</taxon>
    </lineage>
</organism>
<evidence type="ECO:0000313" key="2">
    <source>
        <dbReference type="EMBL" id="GAA0159114.1"/>
    </source>
</evidence>
<keyword evidence="3" id="KW-1185">Reference proteome</keyword>
<reference evidence="2 3" key="1">
    <citation type="submission" date="2024-01" db="EMBL/GenBank/DDBJ databases">
        <title>The complete chloroplast genome sequence of Lithospermum erythrorhizon: insights into the phylogenetic relationship among Boraginaceae species and the maternal lineages of purple gromwells.</title>
        <authorList>
            <person name="Okada T."/>
            <person name="Watanabe K."/>
        </authorList>
    </citation>
    <scope>NUCLEOTIDE SEQUENCE [LARGE SCALE GENOMIC DNA]</scope>
</reference>
<feature type="region of interest" description="Disordered" evidence="1">
    <location>
        <begin position="1"/>
        <end position="80"/>
    </location>
</feature>
<dbReference type="AlphaFoldDB" id="A0AAV3Q5U5"/>
<gene>
    <name evidence="2" type="ORF">LIER_15972</name>
</gene>
<proteinExistence type="predicted"/>